<reference evidence="8 9" key="1">
    <citation type="submission" date="2017-05" db="EMBL/GenBank/DDBJ databases">
        <authorList>
            <person name="Song R."/>
            <person name="Chenine A.L."/>
            <person name="Ruprecht R.M."/>
        </authorList>
    </citation>
    <scope>NUCLEOTIDE SEQUENCE [LARGE SCALE GENOMIC DNA]</scope>
    <source>
        <strain evidence="8 9">DSM 26136</strain>
    </source>
</reference>
<dbReference type="InterPro" id="IPR007485">
    <property type="entry name" value="LPS_assembly_LptE"/>
</dbReference>
<keyword evidence="3 6" id="KW-0564">Palmitate</keyword>
<dbReference type="PROSITE" id="PS51257">
    <property type="entry name" value="PROKAR_LIPOPROTEIN"/>
    <property type="match status" value="1"/>
</dbReference>
<proteinExistence type="inferred from homology"/>
<organism evidence="8 9">
    <name type="scientific">Comamonas serinivorans</name>
    <dbReference type="NCBI Taxonomy" id="1082851"/>
    <lineage>
        <taxon>Bacteria</taxon>
        <taxon>Pseudomonadati</taxon>
        <taxon>Pseudomonadota</taxon>
        <taxon>Betaproteobacteria</taxon>
        <taxon>Burkholderiales</taxon>
        <taxon>Comamonadaceae</taxon>
        <taxon>Comamonas</taxon>
    </lineage>
</organism>
<evidence type="ECO:0000256" key="1">
    <source>
        <dbReference type="ARBA" id="ARBA00022729"/>
    </source>
</evidence>
<comment type="subcellular location">
    <subcellularLocation>
        <location evidence="6">Cell outer membrane</location>
        <topology evidence="6">Lipid-anchor</topology>
    </subcellularLocation>
</comment>
<dbReference type="OrthoDB" id="5298094at2"/>
<dbReference type="GO" id="GO:0043165">
    <property type="term" value="P:Gram-negative-bacterium-type cell outer membrane assembly"/>
    <property type="evidence" value="ECO:0007669"/>
    <property type="project" value="UniProtKB-UniRule"/>
</dbReference>
<keyword evidence="5 6" id="KW-0449">Lipoprotein</keyword>
<dbReference type="PANTHER" id="PTHR38098">
    <property type="entry name" value="LPS-ASSEMBLY LIPOPROTEIN LPTE"/>
    <property type="match status" value="1"/>
</dbReference>
<dbReference type="GO" id="GO:1990351">
    <property type="term" value="C:transporter complex"/>
    <property type="evidence" value="ECO:0007669"/>
    <property type="project" value="TreeGrafter"/>
</dbReference>
<protein>
    <recommendedName>
        <fullName evidence="6">LPS-assembly lipoprotein LptE</fullName>
    </recommendedName>
</protein>
<dbReference type="GO" id="GO:0009279">
    <property type="term" value="C:cell outer membrane"/>
    <property type="evidence" value="ECO:0007669"/>
    <property type="project" value="UniProtKB-SubCell"/>
</dbReference>
<evidence type="ECO:0000256" key="6">
    <source>
        <dbReference type="HAMAP-Rule" id="MF_01186"/>
    </source>
</evidence>
<evidence type="ECO:0000256" key="7">
    <source>
        <dbReference type="SAM" id="MobiDB-lite"/>
    </source>
</evidence>
<name>A0A1Y0EK22_9BURK</name>
<dbReference type="EMBL" id="CP021455">
    <property type="protein sequence ID" value="ARU03632.1"/>
    <property type="molecule type" value="Genomic_DNA"/>
</dbReference>
<keyword evidence="4 6" id="KW-0998">Cell outer membrane</keyword>
<comment type="function">
    <text evidence="6">Together with LptD, is involved in the assembly of lipopolysaccharide (LPS) at the surface of the outer membrane. Required for the proper assembly of LptD. Binds LPS and may serve as the LPS recognition site at the outer membrane.</text>
</comment>
<gene>
    <name evidence="6" type="primary">lptE</name>
    <name evidence="8" type="ORF">CCO03_02065</name>
</gene>
<evidence type="ECO:0000256" key="5">
    <source>
        <dbReference type="ARBA" id="ARBA00023288"/>
    </source>
</evidence>
<dbReference type="PANTHER" id="PTHR38098:SF1">
    <property type="entry name" value="LPS-ASSEMBLY LIPOPROTEIN LPTE"/>
    <property type="match status" value="1"/>
</dbReference>
<dbReference type="Pfam" id="PF04390">
    <property type="entry name" value="LptE"/>
    <property type="match status" value="1"/>
</dbReference>
<dbReference type="GO" id="GO:0015920">
    <property type="term" value="P:lipopolysaccharide transport"/>
    <property type="evidence" value="ECO:0007669"/>
    <property type="project" value="TreeGrafter"/>
</dbReference>
<evidence type="ECO:0000313" key="9">
    <source>
        <dbReference type="Proteomes" id="UP000196138"/>
    </source>
</evidence>
<evidence type="ECO:0000256" key="2">
    <source>
        <dbReference type="ARBA" id="ARBA00023136"/>
    </source>
</evidence>
<comment type="similarity">
    <text evidence="6">Belongs to the LptE lipoprotein family.</text>
</comment>
<comment type="subunit">
    <text evidence="6">Component of the lipopolysaccharide transport and assembly complex. Interacts with LptD.</text>
</comment>
<dbReference type="PROSITE" id="PS51318">
    <property type="entry name" value="TAT"/>
    <property type="match status" value="1"/>
</dbReference>
<keyword evidence="1 6" id="KW-0732">Signal</keyword>
<feature type="region of interest" description="Disordered" evidence="7">
    <location>
        <begin position="183"/>
        <end position="206"/>
    </location>
</feature>
<dbReference type="HAMAP" id="MF_01186">
    <property type="entry name" value="LPS_assembly_LptE"/>
    <property type="match status" value="1"/>
</dbReference>
<evidence type="ECO:0000256" key="3">
    <source>
        <dbReference type="ARBA" id="ARBA00023139"/>
    </source>
</evidence>
<dbReference type="Proteomes" id="UP000196138">
    <property type="component" value="Chromosome"/>
</dbReference>
<evidence type="ECO:0000256" key="4">
    <source>
        <dbReference type="ARBA" id="ARBA00023237"/>
    </source>
</evidence>
<keyword evidence="2 6" id="KW-0472">Membrane</keyword>
<dbReference type="KEGG" id="cser:CCO03_02065"/>
<evidence type="ECO:0000313" key="8">
    <source>
        <dbReference type="EMBL" id="ARU03632.1"/>
    </source>
</evidence>
<keyword evidence="9" id="KW-1185">Reference proteome</keyword>
<dbReference type="GO" id="GO:0001530">
    <property type="term" value="F:lipopolysaccharide binding"/>
    <property type="evidence" value="ECO:0007669"/>
    <property type="project" value="TreeGrafter"/>
</dbReference>
<accession>A0A1Y0EK22</accession>
<dbReference type="InterPro" id="IPR006311">
    <property type="entry name" value="TAT_signal"/>
</dbReference>
<dbReference type="Gene3D" id="3.30.160.150">
    <property type="entry name" value="Lipoprotein like domain"/>
    <property type="match status" value="1"/>
</dbReference>
<dbReference type="AlphaFoldDB" id="A0A1Y0EK22"/>
<sequence length="206" mass="22045">MHTRAPIPSTSRRRWLQAVSALGAVSALSACGFKLRQAPQFAFSTIHLGTAAGSLIGQGLKRQLEGSGQVRVVPIAEAQVLLEVLAERRERTVVGLNANGEVREVTIRSRFRFRVRSHDDQELVPETELLREMDVSYAESQALAKDAEVEMLFKSMASDAVDQIMRRLAMIKRVTPLPGAAAAAAPTSGASQSVAPAAPAASGSGW</sequence>
<dbReference type="RefSeq" id="WP_087276605.1">
    <property type="nucleotide sequence ID" value="NZ_CP021455.1"/>
</dbReference>